<feature type="compositionally biased region" description="Acidic residues" evidence="1">
    <location>
        <begin position="134"/>
        <end position="146"/>
    </location>
</feature>
<feature type="region of interest" description="Disordered" evidence="1">
    <location>
        <begin position="66"/>
        <end position="91"/>
    </location>
</feature>
<dbReference type="EMBL" id="ML000114">
    <property type="protein sequence ID" value="RKO84425.1"/>
    <property type="molecule type" value="Genomic_DNA"/>
</dbReference>
<feature type="region of interest" description="Disordered" evidence="1">
    <location>
        <begin position="391"/>
        <end position="450"/>
    </location>
</feature>
<evidence type="ECO:0000256" key="1">
    <source>
        <dbReference type="SAM" id="MobiDB-lite"/>
    </source>
</evidence>
<keyword evidence="3" id="KW-1185">Reference proteome</keyword>
<feature type="compositionally biased region" description="Low complexity" evidence="1">
    <location>
        <begin position="423"/>
        <end position="434"/>
    </location>
</feature>
<evidence type="ECO:0000313" key="3">
    <source>
        <dbReference type="Proteomes" id="UP000269721"/>
    </source>
</evidence>
<organism evidence="2 3">
    <name type="scientific">Blyttiomyces helicus</name>
    <dbReference type="NCBI Taxonomy" id="388810"/>
    <lineage>
        <taxon>Eukaryota</taxon>
        <taxon>Fungi</taxon>
        <taxon>Fungi incertae sedis</taxon>
        <taxon>Chytridiomycota</taxon>
        <taxon>Chytridiomycota incertae sedis</taxon>
        <taxon>Chytridiomycetes</taxon>
        <taxon>Chytridiomycetes incertae sedis</taxon>
        <taxon>Blyttiomyces</taxon>
    </lineage>
</organism>
<proteinExistence type="predicted"/>
<sequence length="450" mass="48489">MVTVQTTEDAQIPYEWDPLPLSSMELHSRFEQGLVWRTGTYSSSRPSARTILPTQATSARHLPSRITIGTGGATADIASSSRGGAFAEEEGAEDDLLGRLAESPESSSDDSRLDLSAIGDVMGLSSDGEKQTQEDEDDDDDEDDDADRIYHRGGREDDGWWEERDQLRPELDFDMFADELMAFGFRARDSGGEIIDFAAAAAAGGLNAHHNIDAPYQSAGDSPFSSDSARWQRLRHADAEGTLEALPLADDDWLSGYAGGQSPRAQSVIAAGGGSAAFVVGAGHPLTMGTGLHRQIWDGLMEHEVLEHRDLETPDSSTVGIGDRETQLGGQSFRSSSETLRSFSPSFLPVPDPPSLLPPLDSLPSFSPTILPSPLSSLRPTHWLRSFSPTVLPSPQSQSPLPSSIPLRSTLRSFPPTAPSSPPSSLRPTHSLRSFSPLIPQSYLPSSERL</sequence>
<feature type="compositionally biased region" description="Basic and acidic residues" evidence="1">
    <location>
        <begin position="147"/>
        <end position="156"/>
    </location>
</feature>
<name>A0A4P9VZJ6_9FUNG</name>
<dbReference type="AlphaFoldDB" id="A0A4P9VZJ6"/>
<accession>A0A4P9VZJ6</accession>
<evidence type="ECO:0000313" key="2">
    <source>
        <dbReference type="EMBL" id="RKO84425.1"/>
    </source>
</evidence>
<gene>
    <name evidence="2" type="ORF">BDK51DRAFT_50539</name>
</gene>
<feature type="compositionally biased region" description="Low complexity" evidence="1">
    <location>
        <begin position="391"/>
        <end position="415"/>
    </location>
</feature>
<protein>
    <submittedName>
        <fullName evidence="2">Uncharacterized protein</fullName>
    </submittedName>
</protein>
<feature type="region of interest" description="Disordered" evidence="1">
    <location>
        <begin position="122"/>
        <end position="156"/>
    </location>
</feature>
<reference evidence="3" key="1">
    <citation type="journal article" date="2018" name="Nat. Microbiol.">
        <title>Leveraging single-cell genomics to expand the fungal tree of life.</title>
        <authorList>
            <person name="Ahrendt S.R."/>
            <person name="Quandt C.A."/>
            <person name="Ciobanu D."/>
            <person name="Clum A."/>
            <person name="Salamov A."/>
            <person name="Andreopoulos B."/>
            <person name="Cheng J.F."/>
            <person name="Woyke T."/>
            <person name="Pelin A."/>
            <person name="Henrissat B."/>
            <person name="Reynolds N.K."/>
            <person name="Benny G.L."/>
            <person name="Smith M.E."/>
            <person name="James T.Y."/>
            <person name="Grigoriev I.V."/>
        </authorList>
    </citation>
    <scope>NUCLEOTIDE SEQUENCE [LARGE SCALE GENOMIC DNA]</scope>
</reference>
<dbReference type="Proteomes" id="UP000269721">
    <property type="component" value="Unassembled WGS sequence"/>
</dbReference>